<evidence type="ECO:0000313" key="2">
    <source>
        <dbReference type="EMBL" id="GIF22568.1"/>
    </source>
</evidence>
<comment type="caution">
    <text evidence="2">The sequence shown here is derived from an EMBL/GenBank/DDBJ whole genome shotgun (WGS) entry which is preliminary data.</text>
</comment>
<feature type="domain" description="SnoaL-like" evidence="1">
    <location>
        <begin position="10"/>
        <end position="121"/>
    </location>
</feature>
<sequence length="129" mass="14236">MTGNQETFGAAVERHLAAVTGRDLDGYLATVHEDVSLVQLNGRIIAGRAAVGEFHKDWFEDPDWSWRLTPLHSNATGETGVALFAVDYHDLDQDGKPYSLRYLLGLTFARLDAGWLLVHDQNTPAPSTD</sequence>
<accession>A0A919NQ10</accession>
<dbReference type="Proteomes" id="UP000623608">
    <property type="component" value="Unassembled WGS sequence"/>
</dbReference>
<reference evidence="2" key="1">
    <citation type="submission" date="2021-01" db="EMBL/GenBank/DDBJ databases">
        <title>Whole genome shotgun sequence of Actinoplanes tereljensis NBRC 105297.</title>
        <authorList>
            <person name="Komaki H."/>
            <person name="Tamura T."/>
        </authorList>
    </citation>
    <scope>NUCLEOTIDE SEQUENCE</scope>
    <source>
        <strain evidence="2">NBRC 105297</strain>
    </source>
</reference>
<protein>
    <recommendedName>
        <fullName evidence="1">SnoaL-like domain-containing protein</fullName>
    </recommendedName>
</protein>
<evidence type="ECO:0000313" key="3">
    <source>
        <dbReference type="Proteomes" id="UP000623608"/>
    </source>
</evidence>
<proteinExistence type="predicted"/>
<dbReference type="Pfam" id="PF13474">
    <property type="entry name" value="SnoaL_3"/>
    <property type="match status" value="1"/>
</dbReference>
<dbReference type="SUPFAM" id="SSF54427">
    <property type="entry name" value="NTF2-like"/>
    <property type="match status" value="1"/>
</dbReference>
<dbReference type="InterPro" id="IPR037401">
    <property type="entry name" value="SnoaL-like"/>
</dbReference>
<gene>
    <name evidence="2" type="ORF">Ate02nite_52980</name>
</gene>
<keyword evidence="3" id="KW-1185">Reference proteome</keyword>
<dbReference type="RefSeq" id="WP_203810139.1">
    <property type="nucleotide sequence ID" value="NZ_BOMY01000034.1"/>
</dbReference>
<dbReference type="InterPro" id="IPR032710">
    <property type="entry name" value="NTF2-like_dom_sf"/>
</dbReference>
<dbReference type="EMBL" id="BOMY01000034">
    <property type="protein sequence ID" value="GIF22568.1"/>
    <property type="molecule type" value="Genomic_DNA"/>
</dbReference>
<organism evidence="2 3">
    <name type="scientific">Paractinoplanes tereljensis</name>
    <dbReference type="NCBI Taxonomy" id="571912"/>
    <lineage>
        <taxon>Bacteria</taxon>
        <taxon>Bacillati</taxon>
        <taxon>Actinomycetota</taxon>
        <taxon>Actinomycetes</taxon>
        <taxon>Micromonosporales</taxon>
        <taxon>Micromonosporaceae</taxon>
        <taxon>Paractinoplanes</taxon>
    </lineage>
</organism>
<dbReference type="Gene3D" id="3.10.450.50">
    <property type="match status" value="1"/>
</dbReference>
<dbReference type="AlphaFoldDB" id="A0A919NQ10"/>
<name>A0A919NQ10_9ACTN</name>
<evidence type="ECO:0000259" key="1">
    <source>
        <dbReference type="Pfam" id="PF13474"/>
    </source>
</evidence>